<evidence type="ECO:0000313" key="2">
    <source>
        <dbReference type="EMBL" id="KAK8078458.1"/>
    </source>
</evidence>
<proteinExistence type="predicted"/>
<comment type="caution">
    <text evidence="2">The sequence shown here is derived from an EMBL/GenBank/DDBJ whole genome shotgun (WGS) entry which is preliminary data.</text>
</comment>
<accession>A0ABR1W4S6</accession>
<organism evidence="2 3">
    <name type="scientific">Apiospora saccharicola</name>
    <dbReference type="NCBI Taxonomy" id="335842"/>
    <lineage>
        <taxon>Eukaryota</taxon>
        <taxon>Fungi</taxon>
        <taxon>Dikarya</taxon>
        <taxon>Ascomycota</taxon>
        <taxon>Pezizomycotina</taxon>
        <taxon>Sordariomycetes</taxon>
        <taxon>Xylariomycetidae</taxon>
        <taxon>Amphisphaeriales</taxon>
        <taxon>Apiosporaceae</taxon>
        <taxon>Apiospora</taxon>
    </lineage>
</organism>
<dbReference type="Proteomes" id="UP001446871">
    <property type="component" value="Unassembled WGS sequence"/>
</dbReference>
<dbReference type="InterPro" id="IPR052718">
    <property type="entry name" value="NmrA-type_oxidoreductase"/>
</dbReference>
<keyword evidence="3" id="KW-1185">Reference proteome</keyword>
<dbReference type="InterPro" id="IPR008030">
    <property type="entry name" value="NmrA-like"/>
</dbReference>
<gene>
    <name evidence="2" type="ORF">PG996_004628</name>
</gene>
<dbReference type="Gene3D" id="3.90.25.10">
    <property type="entry name" value="UDP-galactose 4-epimerase, domain 1"/>
    <property type="match status" value="1"/>
</dbReference>
<dbReference type="Pfam" id="PF05368">
    <property type="entry name" value="NmrA"/>
    <property type="match status" value="1"/>
</dbReference>
<evidence type="ECO:0000259" key="1">
    <source>
        <dbReference type="Pfam" id="PF05368"/>
    </source>
</evidence>
<evidence type="ECO:0000313" key="3">
    <source>
        <dbReference type="Proteomes" id="UP001446871"/>
    </source>
</evidence>
<dbReference type="PANTHER" id="PTHR47129">
    <property type="entry name" value="QUINONE OXIDOREDUCTASE 2"/>
    <property type="match status" value="1"/>
</dbReference>
<dbReference type="EMBL" id="JAQQWM010000002">
    <property type="protein sequence ID" value="KAK8078458.1"/>
    <property type="molecule type" value="Genomic_DNA"/>
</dbReference>
<dbReference type="InterPro" id="IPR036291">
    <property type="entry name" value="NAD(P)-bd_dom_sf"/>
</dbReference>
<dbReference type="Gene3D" id="3.40.50.720">
    <property type="entry name" value="NAD(P)-binding Rossmann-like Domain"/>
    <property type="match status" value="1"/>
</dbReference>
<dbReference type="SUPFAM" id="SSF51735">
    <property type="entry name" value="NAD(P)-binding Rossmann-fold domains"/>
    <property type="match status" value="1"/>
</dbReference>
<feature type="domain" description="NmrA-like" evidence="1">
    <location>
        <begin position="3"/>
        <end position="241"/>
    </location>
</feature>
<protein>
    <recommendedName>
        <fullName evidence="1">NmrA-like domain-containing protein</fullName>
    </recommendedName>
</protein>
<name>A0ABR1W4S6_9PEZI</name>
<reference evidence="2 3" key="1">
    <citation type="submission" date="2023-01" db="EMBL/GenBank/DDBJ databases">
        <title>Analysis of 21 Apiospora genomes using comparative genomics revels a genus with tremendous synthesis potential of carbohydrate active enzymes and secondary metabolites.</title>
        <authorList>
            <person name="Sorensen T."/>
        </authorList>
    </citation>
    <scope>NUCLEOTIDE SEQUENCE [LARGE SCALE GENOMIC DNA]</scope>
    <source>
        <strain evidence="2 3">CBS 83171</strain>
    </source>
</reference>
<sequence length="321" mass="34684">MSIAIIGATGKLGGATLSALLSQKLAPASNIVALTSSAPGSDKWQQLESKGVQVRHATFEDAASLEKSLRGVERFFLVSTPRIELDYNDAPPGSGREKHHKTAIDAAVAAGVGHVYYSSLGFGNPSKSGVMRAHIRTEAYLESLQKDGKVKVTVLREGLYNESWPLYLGYFFDMQNDERGTVKLGGDGKICWTAIADLGVANALVLTQPAEEWAGKTCHLSTAPEGARDMKEIAALVSEARKESGKKPEVKVEIVGRKEHERHYVEDRGMDRPAVEWWAATYDALEDGECLIDDSTLGRLLGSVGKTAVPIEETVKAMVSK</sequence>
<dbReference type="PANTHER" id="PTHR47129:SF1">
    <property type="entry name" value="NMRA-LIKE DOMAIN-CONTAINING PROTEIN"/>
    <property type="match status" value="1"/>
</dbReference>